<keyword evidence="1" id="KW-0118">Viral capsid assembly</keyword>
<evidence type="ECO:0000256" key="4">
    <source>
        <dbReference type="SAM" id="MobiDB-lite"/>
    </source>
</evidence>
<reference evidence="5" key="1">
    <citation type="journal article" date="2021" name="Proc. Natl. Acad. Sci. U.S.A.">
        <title>A Catalog of Tens of Thousands of Viruses from Human Metagenomes Reveals Hidden Associations with Chronic Diseases.</title>
        <authorList>
            <person name="Tisza M.J."/>
            <person name="Buck C.B."/>
        </authorList>
    </citation>
    <scope>NUCLEOTIDE SEQUENCE</scope>
    <source>
        <strain evidence="5">Ct3r22</strain>
    </source>
</reference>
<evidence type="ECO:0000256" key="3">
    <source>
        <dbReference type="ARBA" id="ARBA00023219"/>
    </source>
</evidence>
<keyword evidence="2" id="KW-1171">Viral genome ejection through host cell envelope</keyword>
<accession>A0A8S5V0V9</accession>
<name>A0A8S5V0V9_9CAUD</name>
<keyword evidence="3" id="KW-0231">Viral genome packaging</keyword>
<feature type="region of interest" description="Disordered" evidence="4">
    <location>
        <begin position="511"/>
        <end position="543"/>
    </location>
</feature>
<dbReference type="Pfam" id="PF04860">
    <property type="entry name" value="Phage_portal"/>
    <property type="match status" value="1"/>
</dbReference>
<feature type="compositionally biased region" description="Acidic residues" evidence="4">
    <location>
        <begin position="525"/>
        <end position="537"/>
    </location>
</feature>
<protein>
    <submittedName>
        <fullName evidence="5">Portal protein</fullName>
    </submittedName>
</protein>
<organism evidence="5">
    <name type="scientific">Siphoviridae sp. ct3r22</name>
    <dbReference type="NCBI Taxonomy" id="2825325"/>
    <lineage>
        <taxon>Viruses</taxon>
        <taxon>Duplodnaviria</taxon>
        <taxon>Heunggongvirae</taxon>
        <taxon>Uroviricota</taxon>
        <taxon>Caudoviricetes</taxon>
    </lineage>
</organism>
<evidence type="ECO:0000256" key="2">
    <source>
        <dbReference type="ARBA" id="ARBA00023009"/>
    </source>
</evidence>
<keyword evidence="2" id="KW-1160">Virus entry into host cell</keyword>
<evidence type="ECO:0000313" key="5">
    <source>
        <dbReference type="EMBL" id="DAG00361.1"/>
    </source>
</evidence>
<sequence length="563" mass="65275">MGKRKRTNIKEKSGFNSLTDLSLDELNRLQKSIPYAFQSKIQASLNSNNPEEIMKANLYLGEITPNSGRIQSVFFDPNDLSGNGKGFKDSKGILSFEVLRRMGDIHIIRSIVNTRIEQIQNFLHFSEDDQKEGFTIRKKTSLFKEEKKEISSVEKKKIEEIVEFLMNSGFNEKWDNIDDFQTFVRKIAFDSLTLDQLAFEVVRDKGWNIKKYRAVDASLIRFLDSVDPKQRERLEDYRFKGYLPRFCMTWDEQILINPTTKEPILYYPWELGFGIRNKSSDIRKNGYGTSELEILVELITGVLWSIQYNMNNFSIGSTPKGFINVKNANISDSNLNEFRQAWSQMMTGVRNAKRTPVINGIDLEWIDLDKSNREMEYQEWAQFLVIMVCSVYRIDPSELGFSFKNQAQLFGQDGQKARLQHSREKGLKPILIFLENIITKYIVSEIDEDYEFVFTGIEVEDEETQVNLDKTKLESGMVSMQDIFKKYSGREFDPENDIILNQVYQQAQSSKQQQEMFGSSVPGEMNEEGVSQDESENPFDKYKSIDNPIMTAAFDYIGKNFGK</sequence>
<proteinExistence type="predicted"/>
<keyword evidence="1" id="KW-1188">Viral release from host cell</keyword>
<dbReference type="InterPro" id="IPR006944">
    <property type="entry name" value="Phage/GTA_portal"/>
</dbReference>
<evidence type="ECO:0000256" key="1">
    <source>
        <dbReference type="ARBA" id="ARBA00022950"/>
    </source>
</evidence>
<keyword evidence="2" id="KW-1162">Viral penetration into host cytoplasm</keyword>
<dbReference type="EMBL" id="BK016180">
    <property type="protein sequence ID" value="DAG00361.1"/>
    <property type="molecule type" value="Genomic_DNA"/>
</dbReference>